<dbReference type="Pfam" id="PF05922">
    <property type="entry name" value="Inhibitor_I9"/>
    <property type="match status" value="1"/>
</dbReference>
<feature type="signal peptide" evidence="1">
    <location>
        <begin position="1"/>
        <end position="24"/>
    </location>
</feature>
<name>A0A7J0GGA8_9ERIC</name>
<dbReference type="EMBL" id="BJWL01000021">
    <property type="protein sequence ID" value="GFZ09771.1"/>
    <property type="molecule type" value="Genomic_DNA"/>
</dbReference>
<accession>A0A7J0GGA8</accession>
<dbReference type="Proteomes" id="UP000585474">
    <property type="component" value="Unassembled WGS sequence"/>
</dbReference>
<dbReference type="PANTHER" id="PTHR48222:SF4">
    <property type="entry name" value="PROTEINASE INHIBITOR, PROPEPTIDE"/>
    <property type="match status" value="1"/>
</dbReference>
<evidence type="ECO:0000259" key="2">
    <source>
        <dbReference type="Pfam" id="PF05922"/>
    </source>
</evidence>
<reference evidence="3 4" key="1">
    <citation type="submission" date="2019-07" db="EMBL/GenBank/DDBJ databases">
        <title>De Novo Assembly of kiwifruit Actinidia rufa.</title>
        <authorList>
            <person name="Sugita-Konishi S."/>
            <person name="Sato K."/>
            <person name="Mori E."/>
            <person name="Abe Y."/>
            <person name="Kisaki G."/>
            <person name="Hamano K."/>
            <person name="Suezawa K."/>
            <person name="Otani M."/>
            <person name="Fukuda T."/>
            <person name="Manabe T."/>
            <person name="Gomi K."/>
            <person name="Tabuchi M."/>
            <person name="Akimitsu K."/>
            <person name="Kataoka I."/>
        </authorList>
    </citation>
    <scope>NUCLEOTIDE SEQUENCE [LARGE SCALE GENOMIC DNA]</scope>
    <source>
        <strain evidence="4">cv. Fuchu</strain>
    </source>
</reference>
<keyword evidence="4" id="KW-1185">Reference proteome</keyword>
<dbReference type="InterPro" id="IPR010259">
    <property type="entry name" value="S8pro/Inhibitor_I9"/>
</dbReference>
<feature type="chain" id="PRO_5029475438" description="Inhibitor I9 domain-containing protein" evidence="1">
    <location>
        <begin position="25"/>
        <end position="107"/>
    </location>
</feature>
<dbReference type="OrthoDB" id="687377at2759"/>
<evidence type="ECO:0000313" key="3">
    <source>
        <dbReference type="EMBL" id="GFZ09771.1"/>
    </source>
</evidence>
<sequence length="107" mass="11763">MQIRSSALFTYLFLLSLIWSFTSSSIIAAMAENPSKSEASVHIIYTEKPENEEPEAYHIRTLASVVGSEDAARVAILYSYKHAASGFSAKLTPEQVSEMSSKGFLLI</sequence>
<organism evidence="3 4">
    <name type="scientific">Actinidia rufa</name>
    <dbReference type="NCBI Taxonomy" id="165716"/>
    <lineage>
        <taxon>Eukaryota</taxon>
        <taxon>Viridiplantae</taxon>
        <taxon>Streptophyta</taxon>
        <taxon>Embryophyta</taxon>
        <taxon>Tracheophyta</taxon>
        <taxon>Spermatophyta</taxon>
        <taxon>Magnoliopsida</taxon>
        <taxon>eudicotyledons</taxon>
        <taxon>Gunneridae</taxon>
        <taxon>Pentapetalae</taxon>
        <taxon>asterids</taxon>
        <taxon>Ericales</taxon>
        <taxon>Actinidiaceae</taxon>
        <taxon>Actinidia</taxon>
    </lineage>
</organism>
<dbReference type="Gene3D" id="3.30.70.80">
    <property type="entry name" value="Peptidase S8 propeptide/proteinase inhibitor I9"/>
    <property type="match status" value="1"/>
</dbReference>
<gene>
    <name evidence="3" type="ORF">Acr_21g0003700</name>
</gene>
<keyword evidence="1" id="KW-0732">Signal</keyword>
<evidence type="ECO:0000256" key="1">
    <source>
        <dbReference type="SAM" id="SignalP"/>
    </source>
</evidence>
<comment type="caution">
    <text evidence="3">The sequence shown here is derived from an EMBL/GenBank/DDBJ whole genome shotgun (WGS) entry which is preliminary data.</text>
</comment>
<proteinExistence type="predicted"/>
<dbReference type="AlphaFoldDB" id="A0A7J0GGA8"/>
<evidence type="ECO:0000313" key="4">
    <source>
        <dbReference type="Proteomes" id="UP000585474"/>
    </source>
</evidence>
<protein>
    <recommendedName>
        <fullName evidence="2">Inhibitor I9 domain-containing protein</fullName>
    </recommendedName>
</protein>
<feature type="domain" description="Inhibitor I9" evidence="2">
    <location>
        <begin position="42"/>
        <end position="101"/>
    </location>
</feature>
<dbReference type="PANTHER" id="PTHR48222">
    <property type="entry name" value="PROTEINASE INHIBITOR, PROPEPTIDE"/>
    <property type="match status" value="1"/>
</dbReference>
<dbReference type="InterPro" id="IPR037045">
    <property type="entry name" value="S8pro/Inhibitor_I9_sf"/>
</dbReference>